<evidence type="ECO:0000256" key="2">
    <source>
        <dbReference type="ARBA" id="ARBA00022598"/>
    </source>
</evidence>
<gene>
    <name evidence="8" type="ORF">SCHPADRAFT_849178</name>
</gene>
<reference evidence="8 9" key="1">
    <citation type="submission" date="2015-04" db="EMBL/GenBank/DDBJ databases">
        <title>Complete genome sequence of Schizopora paradoxa KUC8140, a cosmopolitan wood degrader in East Asia.</title>
        <authorList>
            <consortium name="DOE Joint Genome Institute"/>
            <person name="Min B."/>
            <person name="Park H."/>
            <person name="Jang Y."/>
            <person name="Kim J.-J."/>
            <person name="Kim K.H."/>
            <person name="Pangilinan J."/>
            <person name="Lipzen A."/>
            <person name="Riley R."/>
            <person name="Grigoriev I.V."/>
            <person name="Spatafora J.W."/>
            <person name="Choi I.-G."/>
        </authorList>
    </citation>
    <scope>NUCLEOTIDE SEQUENCE [LARGE SCALE GENOMIC DNA]</scope>
    <source>
        <strain evidence="8 9">KUC8140</strain>
    </source>
</reference>
<dbReference type="Gene3D" id="2.40.50.140">
    <property type="entry name" value="Nucleic acid-binding proteins"/>
    <property type="match status" value="1"/>
</dbReference>
<keyword evidence="9" id="KW-1185">Reference proteome</keyword>
<evidence type="ECO:0000256" key="6">
    <source>
        <dbReference type="ARBA" id="ARBA00023146"/>
    </source>
</evidence>
<evidence type="ECO:0000259" key="7">
    <source>
        <dbReference type="PROSITE" id="PS50862"/>
    </source>
</evidence>
<dbReference type="Gene3D" id="3.30.930.10">
    <property type="entry name" value="Bira Bifunctional Protein, Domain 2"/>
    <property type="match status" value="1"/>
</dbReference>
<dbReference type="GO" id="GO:0005524">
    <property type="term" value="F:ATP binding"/>
    <property type="evidence" value="ECO:0007669"/>
    <property type="project" value="UniProtKB-KW"/>
</dbReference>
<dbReference type="InterPro" id="IPR006195">
    <property type="entry name" value="aa-tRNA-synth_II"/>
</dbReference>
<dbReference type="InterPro" id="IPR004115">
    <property type="entry name" value="GAD-like_sf"/>
</dbReference>
<keyword evidence="6" id="KW-0030">Aminoacyl-tRNA synthetase</keyword>
<dbReference type="GO" id="GO:0004815">
    <property type="term" value="F:aspartate-tRNA ligase activity"/>
    <property type="evidence" value="ECO:0007669"/>
    <property type="project" value="TreeGrafter"/>
</dbReference>
<keyword evidence="3" id="KW-0547">Nucleotide-binding</keyword>
<comment type="similarity">
    <text evidence="1">Belongs to the class-II aminoacyl-tRNA synthetase family. Type 1 subfamily.</text>
</comment>
<dbReference type="Gene3D" id="3.30.1360.30">
    <property type="entry name" value="GAD-like domain"/>
    <property type="match status" value="1"/>
</dbReference>
<dbReference type="AlphaFoldDB" id="A0A0H2RUF5"/>
<evidence type="ECO:0000313" key="8">
    <source>
        <dbReference type="EMBL" id="KLO15655.1"/>
    </source>
</evidence>
<dbReference type="Pfam" id="PF00152">
    <property type="entry name" value="tRNA-synt_2"/>
    <property type="match status" value="2"/>
</dbReference>
<dbReference type="InParanoid" id="A0A0H2RUF5"/>
<dbReference type="InterPro" id="IPR004524">
    <property type="entry name" value="Asp-tRNA-ligase_1"/>
</dbReference>
<feature type="domain" description="Aminoacyl-transfer RNA synthetases class-II family profile" evidence="7">
    <location>
        <begin position="173"/>
        <end position="660"/>
    </location>
</feature>
<name>A0A0H2RUF5_9AGAM</name>
<dbReference type="PANTHER" id="PTHR22594:SF5">
    <property type="entry name" value="ASPARTATE--TRNA LIGASE, MITOCHONDRIAL"/>
    <property type="match status" value="1"/>
</dbReference>
<organism evidence="8 9">
    <name type="scientific">Schizopora paradoxa</name>
    <dbReference type="NCBI Taxonomy" id="27342"/>
    <lineage>
        <taxon>Eukaryota</taxon>
        <taxon>Fungi</taxon>
        <taxon>Dikarya</taxon>
        <taxon>Basidiomycota</taxon>
        <taxon>Agaricomycotina</taxon>
        <taxon>Agaricomycetes</taxon>
        <taxon>Hymenochaetales</taxon>
        <taxon>Schizoporaceae</taxon>
        <taxon>Schizopora</taxon>
    </lineage>
</organism>
<dbReference type="InterPro" id="IPR045864">
    <property type="entry name" value="aa-tRNA-synth_II/BPL/LPL"/>
</dbReference>
<evidence type="ECO:0000313" key="9">
    <source>
        <dbReference type="Proteomes" id="UP000053477"/>
    </source>
</evidence>
<evidence type="ECO:0000256" key="3">
    <source>
        <dbReference type="ARBA" id="ARBA00022741"/>
    </source>
</evidence>
<dbReference type="EMBL" id="KQ085926">
    <property type="protein sequence ID" value="KLO15655.1"/>
    <property type="molecule type" value="Genomic_DNA"/>
</dbReference>
<dbReference type="Proteomes" id="UP000053477">
    <property type="component" value="Unassembled WGS sequence"/>
</dbReference>
<accession>A0A0H2RUF5</accession>
<protein>
    <recommendedName>
        <fullName evidence="7">Aminoacyl-transfer RNA synthetases class-II family profile domain-containing protein</fullName>
    </recommendedName>
</protein>
<dbReference type="InterPro" id="IPR004364">
    <property type="entry name" value="Aa-tRNA-synt_II"/>
</dbReference>
<dbReference type="HAMAP" id="MF_00044">
    <property type="entry name" value="Asp_tRNA_synth_type1"/>
    <property type="match status" value="1"/>
</dbReference>
<keyword evidence="2" id="KW-0436">Ligase</keyword>
<dbReference type="SUPFAM" id="SSF55681">
    <property type="entry name" value="Class II aaRS and biotin synthetases"/>
    <property type="match status" value="1"/>
</dbReference>
<dbReference type="PRINTS" id="PR01042">
    <property type="entry name" value="TRNASYNTHASP"/>
</dbReference>
<dbReference type="PANTHER" id="PTHR22594">
    <property type="entry name" value="ASPARTYL/LYSYL-TRNA SYNTHETASE"/>
    <property type="match status" value="1"/>
</dbReference>
<dbReference type="GO" id="GO:0005739">
    <property type="term" value="C:mitochondrion"/>
    <property type="evidence" value="ECO:0007669"/>
    <property type="project" value="TreeGrafter"/>
</dbReference>
<keyword evidence="5" id="KW-0648">Protein biosynthesis</keyword>
<dbReference type="SUPFAM" id="SSF50249">
    <property type="entry name" value="Nucleic acid-binding proteins"/>
    <property type="match status" value="1"/>
</dbReference>
<dbReference type="InterPro" id="IPR012340">
    <property type="entry name" value="NA-bd_OB-fold"/>
</dbReference>
<dbReference type="PROSITE" id="PS50862">
    <property type="entry name" value="AA_TRNA_LIGASE_II"/>
    <property type="match status" value="1"/>
</dbReference>
<dbReference type="OrthoDB" id="439710at2759"/>
<evidence type="ECO:0000256" key="1">
    <source>
        <dbReference type="ARBA" id="ARBA00006303"/>
    </source>
</evidence>
<proteinExistence type="inferred from homology"/>
<dbReference type="GO" id="GO:0006422">
    <property type="term" value="P:aspartyl-tRNA aminoacylation"/>
    <property type="evidence" value="ECO:0007669"/>
    <property type="project" value="TreeGrafter"/>
</dbReference>
<evidence type="ECO:0000256" key="4">
    <source>
        <dbReference type="ARBA" id="ARBA00022840"/>
    </source>
</evidence>
<evidence type="ECO:0000256" key="5">
    <source>
        <dbReference type="ARBA" id="ARBA00022917"/>
    </source>
</evidence>
<dbReference type="InterPro" id="IPR002312">
    <property type="entry name" value="Asp/Asn-tRNA-synth_IIb"/>
</dbReference>
<keyword evidence="4" id="KW-0067">ATP-binding</keyword>
<sequence>MISVPRAAIRRCFSAHAASYPSRTHNCGALRAEHADVPVVLAGWLLPQRKVSNALSFFSLRDAVGATQLVANRNSERSARTLDALAAVPTESVVVVEGSVRLRPQNARRSSDPTGDVEVLIHDFTLLNPACHALMPFLPSDPSSIPNEELRSRFRHLDFRRSGSLLSSNLRKRSEVAHVVRNYLNEEDFVEVETPLLLKSTPEGAREFLVPTRVGQTSVESSTPNVPRDSTTPPPLFYTLPQSPQQPKQLLVASGAVDRYYQLARCFRDEDGRKDRQPEFTQIDLEMAFVDWGEKQQPTTGVAPSDDKWRIGGREVRRITEELIRRVWRKAEHVELPSSFPVMTYYEAMSKFGSDKPDTRFGLHIQNLADHVPQSYRENLSNRDELLEYILVRAGSPGEDFLAASNRISLDPNEGVDRFVMRDGDATLSWGRETEALRDIGSQYGLSGLDVNGLNQHLGLRVGDTLFIARRHMFSGGGSSALGRVRSRIAEAASELGTYTPSPTPHFLWVTEFPLFTPASADPENQRAILDSGDDKRILWCSTHHPFTAPMAEDVGALQQGEFENVRGQHYDLVLNGVEVGGGSVRVHDADMQEYIFEKVLKLSNNEKASFDHLLHALRCGAPPHGGIALGFDRLVAILCGTTSIRDVIAFPKTGGGLDPLFKSPSTIPDAILAQYGIRAR</sequence>
<dbReference type="STRING" id="27342.A0A0H2RUF5"/>
<dbReference type="FunCoup" id="A0A0H2RUF5">
    <property type="interactions" value="432"/>
</dbReference>